<proteinExistence type="predicted"/>
<protein>
    <submittedName>
        <fullName evidence="1">Uncharacterized protein</fullName>
    </submittedName>
</protein>
<accession>A0A2G9R8C9</accession>
<name>A0A2G9R8C9_AQUCT</name>
<gene>
    <name evidence="1" type="ORF">AB205_0092170</name>
</gene>
<feature type="non-terminal residue" evidence="1">
    <location>
        <position position="68"/>
    </location>
</feature>
<organism evidence="1">
    <name type="scientific">Aquarana catesbeiana</name>
    <name type="common">American bullfrog</name>
    <name type="synonym">Rana catesbeiana</name>
    <dbReference type="NCBI Taxonomy" id="8400"/>
    <lineage>
        <taxon>Eukaryota</taxon>
        <taxon>Metazoa</taxon>
        <taxon>Chordata</taxon>
        <taxon>Craniata</taxon>
        <taxon>Vertebrata</taxon>
        <taxon>Euteleostomi</taxon>
        <taxon>Amphibia</taxon>
        <taxon>Batrachia</taxon>
        <taxon>Anura</taxon>
        <taxon>Neobatrachia</taxon>
        <taxon>Ranoidea</taxon>
        <taxon>Ranidae</taxon>
        <taxon>Aquarana</taxon>
    </lineage>
</organism>
<dbReference type="EMBL" id="KV969944">
    <property type="protein sequence ID" value="PIO23513.1"/>
    <property type="molecule type" value="Genomic_DNA"/>
</dbReference>
<reference evidence="1" key="1">
    <citation type="submission" date="2017-08" db="EMBL/GenBank/DDBJ databases">
        <title>Assembly of the North American Bullfrog Genome.</title>
        <authorList>
            <person name="Warren R.L."/>
            <person name="Vandervalk B.P."/>
            <person name="Kucuk E."/>
            <person name="Birol I."/>
            <person name="Helbing C."/>
            <person name="Pandoh P."/>
            <person name="Behsaz B."/>
            <person name="Mohamadi H."/>
            <person name="Chu J."/>
            <person name="Jackman S."/>
            <person name="Hammond S.A."/>
            <person name="Veldhoen N."/>
            <person name="Kirk H."/>
            <person name="Zhao Y."/>
            <person name="Coope R."/>
            <person name="Pleasance S."/>
            <person name="Moore R."/>
            <person name="Holt R."/>
        </authorList>
    </citation>
    <scope>NUCLEOTIDE SEQUENCE</scope>
    <source>
        <strain evidence="1">Bruno</strain>
        <tissue evidence="1">Liver</tissue>
    </source>
</reference>
<dbReference type="AlphaFoldDB" id="A0A2G9R8C9"/>
<evidence type="ECO:0000313" key="1">
    <source>
        <dbReference type="EMBL" id="PIO23513.1"/>
    </source>
</evidence>
<sequence>MSPAEPLLTSSVPSGTPPYIYQVSQSSGVSATITEERPRGNKIEVEPTAWLQKKLSCGTAHPPPLSIT</sequence>